<dbReference type="InterPro" id="IPR016169">
    <property type="entry name" value="FAD-bd_PCMH_sub2"/>
</dbReference>
<dbReference type="Proteomes" id="UP000288071">
    <property type="component" value="Unassembled WGS sequence"/>
</dbReference>
<evidence type="ECO:0000259" key="7">
    <source>
        <dbReference type="PROSITE" id="PS51387"/>
    </source>
</evidence>
<dbReference type="FunFam" id="1.10.45.10:FF:000001">
    <property type="entry name" value="D-lactate dehydrogenase mitochondrial"/>
    <property type="match status" value="1"/>
</dbReference>
<evidence type="ECO:0000256" key="5">
    <source>
        <dbReference type="ARBA" id="ARBA00023002"/>
    </source>
</evidence>
<dbReference type="PANTHER" id="PTHR43716">
    <property type="entry name" value="D-2-HYDROXYGLUTARATE DEHYDROGENASE, MITOCHONDRIAL"/>
    <property type="match status" value="1"/>
</dbReference>
<evidence type="ECO:0000256" key="1">
    <source>
        <dbReference type="ARBA" id="ARBA00001974"/>
    </source>
</evidence>
<comment type="cofactor">
    <cofactor evidence="1">
        <name>FAD</name>
        <dbReference type="ChEBI" id="CHEBI:57692"/>
    </cofactor>
</comment>
<reference evidence="9" key="2">
    <citation type="submission" date="2019-01" db="EMBL/GenBank/DDBJ databases">
        <title>Sinorhodobacter populi sp. nov. isolated from the symptomatic bark tissue of Populus euramericana canker.</title>
        <authorList>
            <person name="Li Y."/>
        </authorList>
    </citation>
    <scope>NUCLEOTIDE SEQUENCE [LARGE SCALE GENOMIC DNA]</scope>
    <source>
        <strain evidence="9">CGMCC 1.12963</strain>
    </source>
</reference>
<dbReference type="RefSeq" id="WP_128154047.1">
    <property type="nucleotide sequence ID" value="NZ_JBHSOM010000007.1"/>
</dbReference>
<comment type="caution">
    <text evidence="8">The sequence shown here is derived from an EMBL/GenBank/DDBJ whole genome shotgun (WGS) entry which is preliminary data.</text>
</comment>
<sequence length="449" mass="46566">MTDPISDTGLAARLRRPATPQYRDDQAGLGGAEPIAVYAPRDAAETAAVLRACRAEGQKLVVQGGRTGLAGGARVLPGEAVLSLERCTFAPEIDPVAATLLVGAGVTLETAQAAARDAGLFLAADLGARGSAQIGGLIATNAGGPLALRYGTFRQQVLGLEAVLPDGRVIRRLSGLAKDNSGYDLSQLLIGSEGTLGVITRACLRLHPQPRSRRVALCALARLDDALPLLQRLRCELGPLLAACELIVEPLLSAACAARGLRHPLPGAAALVLIETAGMSPEADDARLEDTLGALLTEGIATDAVLSQSERESTGLWALREGCSHYLFEIGPITSLDLSLPIPAIPRFVAEGAALLARIAPDTRAHAFGHLGDGNLHYVLTGHQPEPVLRAVFALTAGMGGAITAEHGIGLDKVAFLPLCRPPDEIAAMRAIKAALDPDTLLNPGRILG</sequence>
<dbReference type="PROSITE" id="PS51387">
    <property type="entry name" value="FAD_PCMH"/>
    <property type="match status" value="1"/>
</dbReference>
<dbReference type="Pfam" id="PF02913">
    <property type="entry name" value="FAD-oxidase_C"/>
    <property type="match status" value="1"/>
</dbReference>
<dbReference type="Gene3D" id="3.30.70.2190">
    <property type="match status" value="1"/>
</dbReference>
<evidence type="ECO:0000313" key="8">
    <source>
        <dbReference type="EMBL" id="RWR54584.1"/>
    </source>
</evidence>
<proteinExistence type="inferred from homology"/>
<dbReference type="EMBL" id="SAVA01000001">
    <property type="protein sequence ID" value="RWR54584.1"/>
    <property type="molecule type" value="Genomic_DNA"/>
</dbReference>
<dbReference type="Pfam" id="PF01565">
    <property type="entry name" value="FAD_binding_4"/>
    <property type="match status" value="1"/>
</dbReference>
<dbReference type="Gene3D" id="1.10.45.10">
    <property type="entry name" value="Vanillyl-alcohol Oxidase, Chain A, domain 4"/>
    <property type="match status" value="1"/>
</dbReference>
<evidence type="ECO:0000256" key="4">
    <source>
        <dbReference type="ARBA" id="ARBA00022827"/>
    </source>
</evidence>
<dbReference type="InterPro" id="IPR016166">
    <property type="entry name" value="FAD-bd_PCMH"/>
</dbReference>
<name>A0A3S3PI56_9RHOB</name>
<evidence type="ECO:0000256" key="2">
    <source>
        <dbReference type="ARBA" id="ARBA00008000"/>
    </source>
</evidence>
<dbReference type="Gene3D" id="3.30.43.10">
    <property type="entry name" value="Uridine Diphospho-n-acetylenolpyruvylglucosamine Reductase, domain 2"/>
    <property type="match status" value="1"/>
</dbReference>
<gene>
    <name evidence="8" type="ORF">EOW66_00500</name>
</gene>
<reference evidence="8 9" key="1">
    <citation type="submission" date="2019-01" db="EMBL/GenBank/DDBJ databases">
        <title>Sinorhodobacter populi sp. nov. isolated from the symptomatic bark tissue of Populus euramericana canker.</title>
        <authorList>
            <person name="Xu G."/>
        </authorList>
    </citation>
    <scope>NUCLEOTIDE SEQUENCE [LARGE SCALE GENOMIC DNA]</scope>
    <source>
        <strain evidence="8 9">CGMCC 1.12963</strain>
    </source>
</reference>
<dbReference type="SUPFAM" id="SSF55103">
    <property type="entry name" value="FAD-linked oxidases, C-terminal domain"/>
    <property type="match status" value="1"/>
</dbReference>
<dbReference type="GO" id="GO:0016491">
    <property type="term" value="F:oxidoreductase activity"/>
    <property type="evidence" value="ECO:0007669"/>
    <property type="project" value="UniProtKB-KW"/>
</dbReference>
<dbReference type="PANTHER" id="PTHR43716:SF1">
    <property type="entry name" value="D-2-HYDROXYGLUTARATE DEHYDROGENASE, MITOCHONDRIAL"/>
    <property type="match status" value="1"/>
</dbReference>
<evidence type="ECO:0000313" key="9">
    <source>
        <dbReference type="Proteomes" id="UP000288071"/>
    </source>
</evidence>
<keyword evidence="3" id="KW-0285">Flavoprotein</keyword>
<protein>
    <submittedName>
        <fullName evidence="8">FAD-binding oxidoreductase</fullName>
    </submittedName>
</protein>
<dbReference type="SUPFAM" id="SSF56176">
    <property type="entry name" value="FAD-binding/transporter-associated domain-like"/>
    <property type="match status" value="1"/>
</dbReference>
<dbReference type="InterPro" id="IPR036318">
    <property type="entry name" value="FAD-bd_PCMH-like_sf"/>
</dbReference>
<evidence type="ECO:0000256" key="6">
    <source>
        <dbReference type="SAM" id="MobiDB-lite"/>
    </source>
</evidence>
<organism evidence="8 9">
    <name type="scientific">Paenirhodobacter huangdaonensis</name>
    <dbReference type="NCBI Taxonomy" id="2501515"/>
    <lineage>
        <taxon>Bacteria</taxon>
        <taxon>Pseudomonadati</taxon>
        <taxon>Pseudomonadota</taxon>
        <taxon>Alphaproteobacteria</taxon>
        <taxon>Rhodobacterales</taxon>
        <taxon>Rhodobacter group</taxon>
        <taxon>Paenirhodobacter</taxon>
    </lineage>
</organism>
<comment type="similarity">
    <text evidence="2">Belongs to the FAD-binding oxidoreductase/transferase type 4 family.</text>
</comment>
<dbReference type="Gene3D" id="3.30.70.2740">
    <property type="match status" value="1"/>
</dbReference>
<dbReference type="InterPro" id="IPR016171">
    <property type="entry name" value="Vanillyl_alc_oxidase_C-sub2"/>
</dbReference>
<dbReference type="InterPro" id="IPR006094">
    <property type="entry name" value="Oxid_FAD_bind_N"/>
</dbReference>
<feature type="region of interest" description="Disordered" evidence="6">
    <location>
        <begin position="1"/>
        <end position="27"/>
    </location>
</feature>
<dbReference type="InterPro" id="IPR051264">
    <property type="entry name" value="FAD-oxidored/transferase_4"/>
</dbReference>
<accession>A0A3S3PI56</accession>
<keyword evidence="5" id="KW-0560">Oxidoreductase</keyword>
<dbReference type="InterPro" id="IPR016164">
    <property type="entry name" value="FAD-linked_Oxase-like_C"/>
</dbReference>
<dbReference type="AlphaFoldDB" id="A0A3S3PI56"/>
<dbReference type="GO" id="GO:0071949">
    <property type="term" value="F:FAD binding"/>
    <property type="evidence" value="ECO:0007669"/>
    <property type="project" value="InterPro"/>
</dbReference>
<dbReference type="GO" id="GO:0022904">
    <property type="term" value="P:respiratory electron transport chain"/>
    <property type="evidence" value="ECO:0007669"/>
    <property type="project" value="TreeGrafter"/>
</dbReference>
<evidence type="ECO:0000256" key="3">
    <source>
        <dbReference type="ARBA" id="ARBA00022630"/>
    </source>
</evidence>
<feature type="domain" description="FAD-binding PCMH-type" evidence="7">
    <location>
        <begin position="30"/>
        <end position="209"/>
    </location>
</feature>
<dbReference type="Gene3D" id="3.30.465.10">
    <property type="match status" value="1"/>
</dbReference>
<dbReference type="InterPro" id="IPR004113">
    <property type="entry name" value="FAD-bd_oxidored_4_C"/>
</dbReference>
<dbReference type="InterPro" id="IPR016167">
    <property type="entry name" value="FAD-bd_PCMH_sub1"/>
</dbReference>
<keyword evidence="9" id="KW-1185">Reference proteome</keyword>
<keyword evidence="4" id="KW-0274">FAD</keyword>